<comment type="caution">
    <text evidence="1">The sequence shown here is derived from an EMBL/GenBank/DDBJ whole genome shotgun (WGS) entry which is preliminary data.</text>
</comment>
<sequence length="134" mass="15893">MKSKHNSKRSMAIRIDLEKAYDRVRWDFIKASIQKIGYYDSYHEYIYADLVEWSLDSKVQPSKGTEPALSHLFFANDLVIFGKADMKHVILIKKILENFCGFFGYWINVNKSTIYFLKGVDEDYERRLCETLKF</sequence>
<evidence type="ECO:0000313" key="2">
    <source>
        <dbReference type="Proteomes" id="UP000325315"/>
    </source>
</evidence>
<reference evidence="2" key="1">
    <citation type="journal article" date="2019" name="Plant Biotechnol. J.">
        <title>Genome sequencing of the Australian wild diploid species Gossypium australe highlights disease resistance and delayed gland morphogenesis.</title>
        <authorList>
            <person name="Cai Y."/>
            <person name="Cai X."/>
            <person name="Wang Q."/>
            <person name="Wang P."/>
            <person name="Zhang Y."/>
            <person name="Cai C."/>
            <person name="Xu Y."/>
            <person name="Wang K."/>
            <person name="Zhou Z."/>
            <person name="Wang C."/>
            <person name="Geng S."/>
            <person name="Li B."/>
            <person name="Dong Q."/>
            <person name="Hou Y."/>
            <person name="Wang H."/>
            <person name="Ai P."/>
            <person name="Liu Z."/>
            <person name="Yi F."/>
            <person name="Sun M."/>
            <person name="An G."/>
            <person name="Cheng J."/>
            <person name="Zhang Y."/>
            <person name="Shi Q."/>
            <person name="Xie Y."/>
            <person name="Shi X."/>
            <person name="Chang Y."/>
            <person name="Huang F."/>
            <person name="Chen Y."/>
            <person name="Hong S."/>
            <person name="Mi L."/>
            <person name="Sun Q."/>
            <person name="Zhang L."/>
            <person name="Zhou B."/>
            <person name="Peng R."/>
            <person name="Zhang X."/>
            <person name="Liu F."/>
        </authorList>
    </citation>
    <scope>NUCLEOTIDE SEQUENCE [LARGE SCALE GENOMIC DNA]</scope>
    <source>
        <strain evidence="2">cv. PA1801</strain>
    </source>
</reference>
<organism evidence="1 2">
    <name type="scientific">Gossypium australe</name>
    <dbReference type="NCBI Taxonomy" id="47621"/>
    <lineage>
        <taxon>Eukaryota</taxon>
        <taxon>Viridiplantae</taxon>
        <taxon>Streptophyta</taxon>
        <taxon>Embryophyta</taxon>
        <taxon>Tracheophyta</taxon>
        <taxon>Spermatophyta</taxon>
        <taxon>Magnoliopsida</taxon>
        <taxon>eudicotyledons</taxon>
        <taxon>Gunneridae</taxon>
        <taxon>Pentapetalae</taxon>
        <taxon>rosids</taxon>
        <taxon>malvids</taxon>
        <taxon>Malvales</taxon>
        <taxon>Malvaceae</taxon>
        <taxon>Malvoideae</taxon>
        <taxon>Gossypium</taxon>
    </lineage>
</organism>
<keyword evidence="1" id="KW-0695">RNA-directed DNA polymerase</keyword>
<evidence type="ECO:0000313" key="1">
    <source>
        <dbReference type="EMBL" id="KAA3488322.1"/>
    </source>
</evidence>
<dbReference type="Proteomes" id="UP000325315">
    <property type="component" value="Unassembled WGS sequence"/>
</dbReference>
<dbReference type="OrthoDB" id="1111281at2759"/>
<name>A0A5B6X5A7_9ROSI</name>
<proteinExistence type="predicted"/>
<dbReference type="AlphaFoldDB" id="A0A5B6X5A7"/>
<gene>
    <name evidence="1" type="ORF">EPI10_032091</name>
</gene>
<dbReference type="EMBL" id="SMMG02000001">
    <property type="protein sequence ID" value="KAA3488322.1"/>
    <property type="molecule type" value="Genomic_DNA"/>
</dbReference>
<keyword evidence="1" id="KW-0808">Transferase</keyword>
<protein>
    <submittedName>
        <fullName evidence="1">Reverse transcriptase</fullName>
    </submittedName>
</protein>
<dbReference type="GO" id="GO:0003964">
    <property type="term" value="F:RNA-directed DNA polymerase activity"/>
    <property type="evidence" value="ECO:0007669"/>
    <property type="project" value="UniProtKB-KW"/>
</dbReference>
<keyword evidence="2" id="KW-1185">Reference proteome</keyword>
<keyword evidence="1" id="KW-0548">Nucleotidyltransferase</keyword>
<accession>A0A5B6X5A7</accession>